<dbReference type="Pfam" id="PF00486">
    <property type="entry name" value="Trans_reg_C"/>
    <property type="match status" value="1"/>
</dbReference>
<dbReference type="PANTHER" id="PTHR48111:SF67">
    <property type="entry name" value="TRANSCRIPTIONAL REGULATORY PROTEIN TCTD"/>
    <property type="match status" value="1"/>
</dbReference>
<keyword evidence="9" id="KW-1185">Reference proteome</keyword>
<dbReference type="Proteomes" id="UP000020766">
    <property type="component" value="Unassembled WGS sequence"/>
</dbReference>
<dbReference type="InterPro" id="IPR011006">
    <property type="entry name" value="CheY-like_superfamily"/>
</dbReference>
<keyword evidence="1" id="KW-0805">Transcription regulation</keyword>
<protein>
    <submittedName>
        <fullName evidence="8">Chemotaxis protein CheY</fullName>
    </submittedName>
</protein>
<keyword evidence="2 5" id="KW-0238">DNA-binding</keyword>
<dbReference type="InterPro" id="IPR001867">
    <property type="entry name" value="OmpR/PhoB-type_DNA-bd"/>
</dbReference>
<dbReference type="GO" id="GO:0032993">
    <property type="term" value="C:protein-DNA complex"/>
    <property type="evidence" value="ECO:0007669"/>
    <property type="project" value="TreeGrafter"/>
</dbReference>
<dbReference type="GO" id="GO:0005829">
    <property type="term" value="C:cytosol"/>
    <property type="evidence" value="ECO:0007669"/>
    <property type="project" value="TreeGrafter"/>
</dbReference>
<accession>A0A014Q8N1</accession>
<dbReference type="InterPro" id="IPR039420">
    <property type="entry name" value="WalR-like"/>
</dbReference>
<dbReference type="AlphaFoldDB" id="A0A014Q8N1"/>
<evidence type="ECO:0000256" key="5">
    <source>
        <dbReference type="PROSITE-ProRule" id="PRU01091"/>
    </source>
</evidence>
<reference evidence="8 9" key="1">
    <citation type="submission" date="2014-01" db="EMBL/GenBank/DDBJ databases">
        <title>Interspecies Systems Biology Uncovers Metabolites Affecting C. elegans Gene Expression and Life History Traits.</title>
        <authorList>
            <person name="Watson E."/>
            <person name="Macneil L.T."/>
            <person name="Ritter A.D."/>
            <person name="Yilmaz L.S."/>
            <person name="Rosebrock A.P."/>
            <person name="Caudy A.A."/>
            <person name="Walhout A.J."/>
        </authorList>
    </citation>
    <scope>NUCLEOTIDE SEQUENCE [LARGE SCALE GENOMIC DNA]</scope>
    <source>
        <strain evidence="8 9">DA1877</strain>
    </source>
</reference>
<comment type="caution">
    <text evidence="8">The sequence shown here is derived from an EMBL/GenBank/DDBJ whole genome shotgun (WGS) entry which is preliminary data.</text>
</comment>
<feature type="domain" description="Response regulatory" evidence="6">
    <location>
        <begin position="5"/>
        <end position="119"/>
    </location>
</feature>
<dbReference type="STRING" id="225991.MA05_12685"/>
<dbReference type="SUPFAM" id="SSF52172">
    <property type="entry name" value="CheY-like"/>
    <property type="match status" value="1"/>
</dbReference>
<dbReference type="PANTHER" id="PTHR48111">
    <property type="entry name" value="REGULATOR OF RPOS"/>
    <property type="match status" value="1"/>
</dbReference>
<evidence type="ECO:0000256" key="2">
    <source>
        <dbReference type="ARBA" id="ARBA00023125"/>
    </source>
</evidence>
<sequence length="235" mass="25572">MPPMHILLVEDDPAMQTSLQRALARRGIHVSLCADGLQAIPQWQALQPDVVVLDLTLPGQDGLQVLEHLRALRATTPVLILTARSTVGDRVLGLNAGADDYLAKPFDLDELEARLRALERRAQGAGGTSAQADHDSFGTLRLDRASGAIYHLGLPMDFTPRERALMHALLARPGQAIAKERLYELVFPGEVDVKYEAIEVVVYRLRKKLSGTSMDLVTLRGLGYLLKPTPSGAAA</sequence>
<dbReference type="GO" id="GO:0000156">
    <property type="term" value="F:phosphorelay response regulator activity"/>
    <property type="evidence" value="ECO:0007669"/>
    <property type="project" value="TreeGrafter"/>
</dbReference>
<dbReference type="PROSITE" id="PS50110">
    <property type="entry name" value="RESPONSE_REGULATORY"/>
    <property type="match status" value="1"/>
</dbReference>
<dbReference type="PROSITE" id="PS51755">
    <property type="entry name" value="OMPR_PHOB"/>
    <property type="match status" value="1"/>
</dbReference>
<dbReference type="InterPro" id="IPR016032">
    <property type="entry name" value="Sig_transdc_resp-reg_C-effctor"/>
</dbReference>
<evidence type="ECO:0000259" key="6">
    <source>
        <dbReference type="PROSITE" id="PS50110"/>
    </source>
</evidence>
<dbReference type="GO" id="GO:0000976">
    <property type="term" value="F:transcription cis-regulatory region binding"/>
    <property type="evidence" value="ECO:0007669"/>
    <property type="project" value="TreeGrafter"/>
</dbReference>
<keyword evidence="3" id="KW-0804">Transcription</keyword>
<keyword evidence="4" id="KW-0597">Phosphoprotein</keyword>
<evidence type="ECO:0000313" key="9">
    <source>
        <dbReference type="Proteomes" id="UP000020766"/>
    </source>
</evidence>
<dbReference type="Gene3D" id="1.10.10.10">
    <property type="entry name" value="Winged helix-like DNA-binding domain superfamily/Winged helix DNA-binding domain"/>
    <property type="match status" value="1"/>
</dbReference>
<evidence type="ECO:0000256" key="4">
    <source>
        <dbReference type="PROSITE-ProRule" id="PRU00169"/>
    </source>
</evidence>
<dbReference type="SMART" id="SM00862">
    <property type="entry name" value="Trans_reg_C"/>
    <property type="match status" value="1"/>
</dbReference>
<evidence type="ECO:0000256" key="1">
    <source>
        <dbReference type="ARBA" id="ARBA00023015"/>
    </source>
</evidence>
<name>A0A014Q8N1_9BURK</name>
<dbReference type="GO" id="GO:0006355">
    <property type="term" value="P:regulation of DNA-templated transcription"/>
    <property type="evidence" value="ECO:0007669"/>
    <property type="project" value="InterPro"/>
</dbReference>
<feature type="domain" description="OmpR/PhoB-type" evidence="7">
    <location>
        <begin position="132"/>
        <end position="228"/>
    </location>
</feature>
<evidence type="ECO:0000313" key="8">
    <source>
        <dbReference type="EMBL" id="EXU79542.1"/>
    </source>
</evidence>
<dbReference type="EMBL" id="JBOK01000015">
    <property type="protein sequence ID" value="EXU79542.1"/>
    <property type="molecule type" value="Genomic_DNA"/>
</dbReference>
<gene>
    <name evidence="8" type="ORF">AX13_04470</name>
</gene>
<evidence type="ECO:0000259" key="7">
    <source>
        <dbReference type="PROSITE" id="PS51755"/>
    </source>
</evidence>
<dbReference type="SMART" id="SM00448">
    <property type="entry name" value="REC"/>
    <property type="match status" value="1"/>
</dbReference>
<dbReference type="PATRIC" id="fig|1457173.3.peg.2567"/>
<feature type="DNA-binding region" description="OmpR/PhoB-type" evidence="5">
    <location>
        <begin position="132"/>
        <end position="228"/>
    </location>
</feature>
<dbReference type="CDD" id="cd00383">
    <property type="entry name" value="trans_reg_C"/>
    <property type="match status" value="1"/>
</dbReference>
<evidence type="ECO:0000256" key="3">
    <source>
        <dbReference type="ARBA" id="ARBA00023163"/>
    </source>
</evidence>
<dbReference type="SUPFAM" id="SSF46894">
    <property type="entry name" value="C-terminal effector domain of the bipartite response regulators"/>
    <property type="match status" value="1"/>
</dbReference>
<organism evidence="8 9">
    <name type="scientific">Comamonas aquatica DA1877</name>
    <dbReference type="NCBI Taxonomy" id="1457173"/>
    <lineage>
        <taxon>Bacteria</taxon>
        <taxon>Pseudomonadati</taxon>
        <taxon>Pseudomonadota</taxon>
        <taxon>Betaproteobacteria</taxon>
        <taxon>Burkholderiales</taxon>
        <taxon>Comamonadaceae</taxon>
        <taxon>Comamonas</taxon>
    </lineage>
</organism>
<proteinExistence type="predicted"/>
<dbReference type="Gene3D" id="3.40.50.2300">
    <property type="match status" value="1"/>
</dbReference>
<feature type="modified residue" description="4-aspartylphosphate" evidence="4">
    <location>
        <position position="54"/>
    </location>
</feature>
<dbReference type="InterPro" id="IPR036388">
    <property type="entry name" value="WH-like_DNA-bd_sf"/>
</dbReference>
<dbReference type="Pfam" id="PF00072">
    <property type="entry name" value="Response_reg"/>
    <property type="match status" value="1"/>
</dbReference>
<dbReference type="InterPro" id="IPR001789">
    <property type="entry name" value="Sig_transdc_resp-reg_receiver"/>
</dbReference>